<keyword evidence="3" id="KW-1185">Reference proteome</keyword>
<dbReference type="RefSeq" id="XP_024736650.1">
    <property type="nucleotide sequence ID" value="XM_024886875.1"/>
</dbReference>
<dbReference type="Proteomes" id="UP000235371">
    <property type="component" value="Unassembled WGS sequence"/>
</dbReference>
<dbReference type="EMBL" id="KZ613813">
    <property type="protein sequence ID" value="PMD59746.1"/>
    <property type="molecule type" value="Genomic_DNA"/>
</dbReference>
<proteinExistence type="predicted"/>
<accession>A0A2J6T9P1</accession>
<organism evidence="2 3">
    <name type="scientific">Hyaloscypha bicolor E</name>
    <dbReference type="NCBI Taxonomy" id="1095630"/>
    <lineage>
        <taxon>Eukaryota</taxon>
        <taxon>Fungi</taxon>
        <taxon>Dikarya</taxon>
        <taxon>Ascomycota</taxon>
        <taxon>Pezizomycotina</taxon>
        <taxon>Leotiomycetes</taxon>
        <taxon>Helotiales</taxon>
        <taxon>Hyaloscyphaceae</taxon>
        <taxon>Hyaloscypha</taxon>
        <taxon>Hyaloscypha bicolor</taxon>
    </lineage>
</organism>
<feature type="compositionally biased region" description="Basic and acidic residues" evidence="1">
    <location>
        <begin position="99"/>
        <end position="108"/>
    </location>
</feature>
<protein>
    <submittedName>
        <fullName evidence="2">Uncharacterized protein</fullName>
    </submittedName>
</protein>
<dbReference type="OrthoDB" id="3540498at2759"/>
<feature type="region of interest" description="Disordered" evidence="1">
    <location>
        <begin position="121"/>
        <end position="160"/>
    </location>
</feature>
<dbReference type="InParanoid" id="A0A2J6T9P1"/>
<gene>
    <name evidence="2" type="ORF">K444DRAFT_663768</name>
</gene>
<evidence type="ECO:0000256" key="1">
    <source>
        <dbReference type="SAM" id="MobiDB-lite"/>
    </source>
</evidence>
<dbReference type="GeneID" id="36594952"/>
<feature type="compositionally biased region" description="Polar residues" evidence="1">
    <location>
        <begin position="1"/>
        <end position="14"/>
    </location>
</feature>
<name>A0A2J6T9P1_9HELO</name>
<evidence type="ECO:0000313" key="3">
    <source>
        <dbReference type="Proteomes" id="UP000235371"/>
    </source>
</evidence>
<sequence length="160" mass="17389">MDSNTEKAGSSSTVRPGGLHVTFDPRAKSPMARTGKSSPILEGEGDTEKFPAFTPNPKAIQKSRSLTQAEINMGVITEDQVAALGERLQTDPPPMSLQEARERRASIKEERKRSIEFIRSRTNSRAAANGRPSMDGFNESGAAASGHPFLEVLKEAQHKE</sequence>
<evidence type="ECO:0000313" key="2">
    <source>
        <dbReference type="EMBL" id="PMD59746.1"/>
    </source>
</evidence>
<reference evidence="2 3" key="1">
    <citation type="submission" date="2016-04" db="EMBL/GenBank/DDBJ databases">
        <title>A degradative enzymes factory behind the ericoid mycorrhizal symbiosis.</title>
        <authorList>
            <consortium name="DOE Joint Genome Institute"/>
            <person name="Martino E."/>
            <person name="Morin E."/>
            <person name="Grelet G."/>
            <person name="Kuo A."/>
            <person name="Kohler A."/>
            <person name="Daghino S."/>
            <person name="Barry K."/>
            <person name="Choi C."/>
            <person name="Cichocki N."/>
            <person name="Clum A."/>
            <person name="Copeland A."/>
            <person name="Hainaut M."/>
            <person name="Haridas S."/>
            <person name="Labutti K."/>
            <person name="Lindquist E."/>
            <person name="Lipzen A."/>
            <person name="Khouja H.-R."/>
            <person name="Murat C."/>
            <person name="Ohm R."/>
            <person name="Olson A."/>
            <person name="Spatafora J."/>
            <person name="Veneault-Fourrey C."/>
            <person name="Henrissat B."/>
            <person name="Grigoriev I."/>
            <person name="Martin F."/>
            <person name="Perotto S."/>
        </authorList>
    </citation>
    <scope>NUCLEOTIDE SEQUENCE [LARGE SCALE GENOMIC DNA]</scope>
    <source>
        <strain evidence="2 3">E</strain>
    </source>
</reference>
<feature type="region of interest" description="Disordered" evidence="1">
    <location>
        <begin position="1"/>
        <end position="57"/>
    </location>
</feature>
<feature type="region of interest" description="Disordered" evidence="1">
    <location>
        <begin position="88"/>
        <end position="108"/>
    </location>
</feature>
<dbReference type="AlphaFoldDB" id="A0A2J6T9P1"/>